<dbReference type="GeneID" id="77187365"/>
<dbReference type="EMBL" id="UGPZ01000002">
    <property type="protein sequence ID" value="STY90827.1"/>
    <property type="molecule type" value="Genomic_DNA"/>
</dbReference>
<dbReference type="KEGG" id="mboi:DQF64_00770"/>
<accession>A0A1S9ZZ72</accession>
<proteinExistence type="predicted"/>
<dbReference type="STRING" id="476.B0182_09305"/>
<dbReference type="Proteomes" id="UP000254133">
    <property type="component" value="Unassembled WGS sequence"/>
</dbReference>
<dbReference type="RefSeq" id="WP_078274657.1">
    <property type="nucleotide sequence ID" value="NZ_CP030241.1"/>
</dbReference>
<name>A0A1S9ZZ72_MORBO</name>
<reference evidence="1 2" key="1">
    <citation type="submission" date="2018-06" db="EMBL/GenBank/DDBJ databases">
        <authorList>
            <consortium name="Pathogen Informatics"/>
            <person name="Doyle S."/>
        </authorList>
    </citation>
    <scope>NUCLEOTIDE SEQUENCE [LARGE SCALE GENOMIC DNA]</scope>
    <source>
        <strain evidence="1 2">NCTC9426</strain>
    </source>
</reference>
<gene>
    <name evidence="1" type="ORF">NCTC9426_00857</name>
</gene>
<dbReference type="AlphaFoldDB" id="A0A1S9ZZ72"/>
<organism evidence="1 2">
    <name type="scientific">Moraxella bovis</name>
    <dbReference type="NCBI Taxonomy" id="476"/>
    <lineage>
        <taxon>Bacteria</taxon>
        <taxon>Pseudomonadati</taxon>
        <taxon>Pseudomonadota</taxon>
        <taxon>Gammaproteobacteria</taxon>
        <taxon>Moraxellales</taxon>
        <taxon>Moraxellaceae</taxon>
        <taxon>Moraxella</taxon>
    </lineage>
</organism>
<sequence length="105" mass="12272">MNDELLNENDLENTEVLLTLSLPFDMHHSLWYWASQVKNCSIEQIAIDAIDDYLNEKFNSDEYKKWVENRVMTAYKNLSDNPNQGVNSNEVRDAVLAKIQARQNH</sequence>
<evidence type="ECO:0000313" key="1">
    <source>
        <dbReference type="EMBL" id="STY90827.1"/>
    </source>
</evidence>
<evidence type="ECO:0000313" key="2">
    <source>
        <dbReference type="Proteomes" id="UP000254133"/>
    </source>
</evidence>
<protein>
    <submittedName>
        <fullName evidence="1">Uncharacterized protein</fullName>
    </submittedName>
</protein>